<dbReference type="InterPro" id="IPR036108">
    <property type="entry name" value="4pyrrol_syn_uPrphyn_synt_sf"/>
</dbReference>
<sequence>MKKILFTKKIDEQLVSNILGGSFYCEYIEAIRIKNRKVKPFNVRGKSIIFTSVNGVKSFFENGFVLNQDFTNRLCFNRVYAVGIKTKRELRKYGVNTYKVFSYAYVLIDFIINKANEECYIHFCGNLALDLFNNKLPLQNISYRRIVVYDTELLYPEINENYDGIVFFSPSGVRSVLTNNDIGQAKVFAIGRTTEDELKKYNIKNIITNNEANLDGIFHSIKNTEF</sequence>
<dbReference type="Gene3D" id="3.40.50.10090">
    <property type="match status" value="2"/>
</dbReference>
<organism evidence="2 3">
    <name type="scientific">Bergeyella cardium</name>
    <dbReference type="NCBI Taxonomy" id="1585976"/>
    <lineage>
        <taxon>Bacteria</taxon>
        <taxon>Pseudomonadati</taxon>
        <taxon>Bacteroidota</taxon>
        <taxon>Flavobacteriia</taxon>
        <taxon>Flavobacteriales</taxon>
        <taxon>Weeksellaceae</taxon>
        <taxon>Bergeyella</taxon>
    </lineage>
</organism>
<dbReference type="EMBL" id="CP029149">
    <property type="protein sequence ID" value="QHN65297.1"/>
    <property type="molecule type" value="Genomic_DNA"/>
</dbReference>
<keyword evidence="3" id="KW-1185">Reference proteome</keyword>
<proteinExistence type="predicted"/>
<feature type="domain" description="Tetrapyrrole biosynthesis uroporphyrinogen III synthase" evidence="1">
    <location>
        <begin position="42"/>
        <end position="218"/>
    </location>
</feature>
<dbReference type="PANTHER" id="PTHR12390:SF0">
    <property type="entry name" value="UROPORPHYRINOGEN-III SYNTHASE"/>
    <property type="match status" value="1"/>
</dbReference>
<protein>
    <submittedName>
        <fullName evidence="2">Uroporphyrinogen-III synthase</fullName>
    </submittedName>
</protein>
<dbReference type="AlphaFoldDB" id="A0A6P1QVX7"/>
<dbReference type="Proteomes" id="UP000464318">
    <property type="component" value="Chromosome"/>
</dbReference>
<dbReference type="InterPro" id="IPR003754">
    <property type="entry name" value="4pyrrol_synth_uPrphyn_synth"/>
</dbReference>
<evidence type="ECO:0000313" key="3">
    <source>
        <dbReference type="Proteomes" id="UP000464318"/>
    </source>
</evidence>
<dbReference type="KEGG" id="bcad:DBX24_05030"/>
<gene>
    <name evidence="2" type="ORF">DBX24_05030</name>
</gene>
<reference evidence="2 3" key="1">
    <citation type="submission" date="2018-04" db="EMBL/GenBank/DDBJ databases">
        <title>Characteristic and Complete Genome Sequencing of A Novel Member of Infective Endocarditis Causative Bacteria: Bergeyella cardium QL-PH.</title>
        <authorList>
            <person name="Pan H."/>
            <person name="Sun E."/>
            <person name="Zhang Y."/>
        </authorList>
    </citation>
    <scope>NUCLEOTIDE SEQUENCE [LARGE SCALE GENOMIC DNA]</scope>
    <source>
        <strain evidence="2 3">HPQL</strain>
    </source>
</reference>
<evidence type="ECO:0000259" key="1">
    <source>
        <dbReference type="Pfam" id="PF02602"/>
    </source>
</evidence>
<dbReference type="SUPFAM" id="SSF69618">
    <property type="entry name" value="HemD-like"/>
    <property type="match status" value="1"/>
</dbReference>
<dbReference type="GO" id="GO:0005829">
    <property type="term" value="C:cytosol"/>
    <property type="evidence" value="ECO:0007669"/>
    <property type="project" value="TreeGrafter"/>
</dbReference>
<dbReference type="OrthoDB" id="1523900at2"/>
<dbReference type="GO" id="GO:0004852">
    <property type="term" value="F:uroporphyrinogen-III synthase activity"/>
    <property type="evidence" value="ECO:0007669"/>
    <property type="project" value="InterPro"/>
</dbReference>
<dbReference type="RefSeq" id="WP_160224149.1">
    <property type="nucleotide sequence ID" value="NZ_CP029149.1"/>
</dbReference>
<name>A0A6P1QVX7_9FLAO</name>
<accession>A0A6P1QVX7</accession>
<evidence type="ECO:0000313" key="2">
    <source>
        <dbReference type="EMBL" id="QHN65297.1"/>
    </source>
</evidence>
<dbReference type="PANTHER" id="PTHR12390">
    <property type="entry name" value="UROPORPHYRINOGEN III SYNTHASE"/>
    <property type="match status" value="1"/>
</dbReference>
<dbReference type="InterPro" id="IPR039793">
    <property type="entry name" value="UROS/Hem4"/>
</dbReference>
<dbReference type="CDD" id="cd06578">
    <property type="entry name" value="HemD"/>
    <property type="match status" value="1"/>
</dbReference>
<dbReference type="GO" id="GO:0006780">
    <property type="term" value="P:uroporphyrinogen III biosynthetic process"/>
    <property type="evidence" value="ECO:0007669"/>
    <property type="project" value="InterPro"/>
</dbReference>
<dbReference type="Pfam" id="PF02602">
    <property type="entry name" value="HEM4"/>
    <property type="match status" value="1"/>
</dbReference>